<keyword evidence="7" id="KW-0131">Cell cycle</keyword>
<feature type="compositionally biased region" description="Basic and acidic residues" evidence="9">
    <location>
        <begin position="581"/>
        <end position="593"/>
    </location>
</feature>
<dbReference type="InterPro" id="IPR001357">
    <property type="entry name" value="BRCT_dom"/>
</dbReference>
<protein>
    <submittedName>
        <fullName evidence="12">Nibrin</fullName>
    </submittedName>
</protein>
<dbReference type="GO" id="GO:0007095">
    <property type="term" value="P:mitotic G2 DNA damage checkpoint signaling"/>
    <property type="evidence" value="ECO:0007669"/>
    <property type="project" value="InterPro"/>
</dbReference>
<dbReference type="Pfam" id="PF16508">
    <property type="entry name" value="NIBRIN_BRCT_II"/>
    <property type="match status" value="1"/>
</dbReference>
<dbReference type="Gene3D" id="3.40.50.10980">
    <property type="entry name" value="Nibrin, BRCT2 domain"/>
    <property type="match status" value="1"/>
</dbReference>
<keyword evidence="13" id="KW-1185">Reference proteome</keyword>
<sequence length="749" mass="83958">MLQFISDSNSTLRYSLHLSILSTQIIIMWILSRVNTDDKFYLLCDKPKYTVGRNKNCDIVGEPTQSSLGRLHATLYITEDRVEVEDTKSKYGTYINDGINVNEKIEPSARHTLNDGDTIRFGFIDFTWKLEKTDFIVLSTSLTNSEKDNLRKDVSTLGGRMINGWSDTCTHLVVKNLTFTVKLLQALCHAIPIVKPEYFKTMVLAIRSNGMLPNVDNFHPIIVDRLIAGSDQLKANINRKRLFVGKTFVFMNSKDMATFKGVIECGMGKCSSLDTHKWQRRSLVKPDCIVINSSSAATQSQAATQVVDELSDFLRSKGCRIVPDSEISLAILYCSLDKFCNPKHTLKDNFENDKRIVVATSLVDNTPENQNEHPPSSSTNSINIPETIEQPSTLAASVPSNSNVIDLMDDDDDFMLVQGVDLAMISENKGKRKMSTENDEPASKKPHLAESSQRRSTRSTASHHSINGIGKTSAVKQKERELTEEISDGISNNNDLLVPQIEIIEKNSSEISAIEYPASQKRVNSTNSFQSQHVTSTQNESSKRKRIAHRPSTSFAASNNSDSDDELFKLNSEPSNKKPKQSRDIDSDSDDHTNYPISTRPVPMVYVPSQSFTQPNTSGSWISRPTPSQASNDTKIRTKSYKKNPVEKPKSAGWQIGQFWVPYSPIKIPTQGWLSKSTIVSDNQTNKIKEEDTDEKTLSDDSKLNESEKSCIQVITKSMNLMSTGGKVFKKQRFIVPKEIIKTSKIYEF</sequence>
<organism evidence="12 13">
    <name type="scientific">Pseudolycoriella hygida</name>
    <dbReference type="NCBI Taxonomy" id="35572"/>
    <lineage>
        <taxon>Eukaryota</taxon>
        <taxon>Metazoa</taxon>
        <taxon>Ecdysozoa</taxon>
        <taxon>Arthropoda</taxon>
        <taxon>Hexapoda</taxon>
        <taxon>Insecta</taxon>
        <taxon>Pterygota</taxon>
        <taxon>Neoptera</taxon>
        <taxon>Endopterygota</taxon>
        <taxon>Diptera</taxon>
        <taxon>Nematocera</taxon>
        <taxon>Sciaroidea</taxon>
        <taxon>Sciaridae</taxon>
        <taxon>Pseudolycoriella</taxon>
    </lineage>
</organism>
<evidence type="ECO:0000313" key="12">
    <source>
        <dbReference type="EMBL" id="KAJ6633874.1"/>
    </source>
</evidence>
<evidence type="ECO:0000259" key="10">
    <source>
        <dbReference type="PROSITE" id="PS50006"/>
    </source>
</evidence>
<dbReference type="PANTHER" id="PTHR12162">
    <property type="entry name" value="NIBRIN-RELATED"/>
    <property type="match status" value="1"/>
</dbReference>
<evidence type="ECO:0000256" key="5">
    <source>
        <dbReference type="ARBA" id="ARBA00023204"/>
    </source>
</evidence>
<dbReference type="SUPFAM" id="SSF52113">
    <property type="entry name" value="BRCT domain"/>
    <property type="match status" value="1"/>
</dbReference>
<evidence type="ECO:0000313" key="13">
    <source>
        <dbReference type="Proteomes" id="UP001151699"/>
    </source>
</evidence>
<dbReference type="SMART" id="SM00240">
    <property type="entry name" value="FHA"/>
    <property type="match status" value="1"/>
</dbReference>
<dbReference type="SUPFAM" id="SSF49879">
    <property type="entry name" value="SMAD/FHA domain"/>
    <property type="match status" value="1"/>
</dbReference>
<dbReference type="PANTHER" id="PTHR12162:SF0">
    <property type="entry name" value="NIBRIN"/>
    <property type="match status" value="1"/>
</dbReference>
<dbReference type="InterPro" id="IPR043014">
    <property type="entry name" value="Nibrin_BRCT2_sf"/>
</dbReference>
<feature type="region of interest" description="Disordered" evidence="9">
    <location>
        <begin position="521"/>
        <end position="634"/>
    </location>
</feature>
<dbReference type="FunFam" id="3.40.50.10980:FF:000001">
    <property type="entry name" value="Nibrin"/>
    <property type="match status" value="1"/>
</dbReference>
<evidence type="ECO:0000256" key="2">
    <source>
        <dbReference type="ARBA" id="ARBA00004286"/>
    </source>
</evidence>
<feature type="compositionally biased region" description="Low complexity" evidence="9">
    <location>
        <begin position="374"/>
        <end position="384"/>
    </location>
</feature>
<dbReference type="CDD" id="cd17741">
    <property type="entry name" value="BRCT_nibrin"/>
    <property type="match status" value="1"/>
</dbReference>
<feature type="compositionally biased region" description="Polar residues" evidence="9">
    <location>
        <begin position="608"/>
        <end position="633"/>
    </location>
</feature>
<dbReference type="Gene3D" id="3.40.50.10190">
    <property type="entry name" value="BRCT domain"/>
    <property type="match status" value="1"/>
</dbReference>
<feature type="compositionally biased region" description="Polar residues" evidence="9">
    <location>
        <begin position="521"/>
        <end position="540"/>
    </location>
</feature>
<dbReference type="InterPro" id="IPR032429">
    <property type="entry name" value="Nibrin_BRCT2"/>
</dbReference>
<keyword evidence="6" id="KW-0539">Nucleus</keyword>
<evidence type="ECO:0000256" key="3">
    <source>
        <dbReference type="ARBA" id="ARBA00022454"/>
    </source>
</evidence>
<feature type="compositionally biased region" description="Polar residues" evidence="9">
    <location>
        <begin position="364"/>
        <end position="373"/>
    </location>
</feature>
<dbReference type="InterPro" id="IPR036420">
    <property type="entry name" value="BRCT_dom_sf"/>
</dbReference>
<keyword evidence="5" id="KW-0234">DNA repair</keyword>
<feature type="domain" description="BRCT" evidence="11">
    <location>
        <begin position="130"/>
        <end position="199"/>
    </location>
</feature>
<dbReference type="AlphaFoldDB" id="A0A9Q0MLJ1"/>
<dbReference type="Pfam" id="PF00533">
    <property type="entry name" value="BRCT"/>
    <property type="match status" value="1"/>
</dbReference>
<feature type="region of interest" description="Disordered" evidence="9">
    <location>
        <begin position="428"/>
        <end position="492"/>
    </location>
</feature>
<dbReference type="PROSITE" id="PS50006">
    <property type="entry name" value="FHA_DOMAIN"/>
    <property type="match status" value="1"/>
</dbReference>
<dbReference type="CDD" id="cd22667">
    <property type="entry name" value="FHA_NBN"/>
    <property type="match status" value="1"/>
</dbReference>
<evidence type="ECO:0000256" key="4">
    <source>
        <dbReference type="ARBA" id="ARBA00022763"/>
    </source>
</evidence>
<evidence type="ECO:0000256" key="7">
    <source>
        <dbReference type="ARBA" id="ARBA00023306"/>
    </source>
</evidence>
<comment type="similarity">
    <text evidence="8">Belongs to the Nibrin family.</text>
</comment>
<evidence type="ECO:0000256" key="1">
    <source>
        <dbReference type="ARBA" id="ARBA00004123"/>
    </source>
</evidence>
<evidence type="ECO:0000256" key="9">
    <source>
        <dbReference type="SAM" id="MobiDB-lite"/>
    </source>
</evidence>
<accession>A0A9Q0MLJ1</accession>
<comment type="subcellular location">
    <subcellularLocation>
        <location evidence="2">Chromosome</location>
    </subcellularLocation>
    <subcellularLocation>
        <location evidence="1">Nucleus</location>
    </subcellularLocation>
</comment>
<dbReference type="EMBL" id="WJQU01001608">
    <property type="protein sequence ID" value="KAJ6633874.1"/>
    <property type="molecule type" value="Genomic_DNA"/>
</dbReference>
<dbReference type="OrthoDB" id="552194at2759"/>
<evidence type="ECO:0000256" key="6">
    <source>
        <dbReference type="ARBA" id="ARBA00023242"/>
    </source>
</evidence>
<gene>
    <name evidence="12" type="primary">nbn</name>
    <name evidence="12" type="ORF">Bhyg_16876</name>
</gene>
<dbReference type="InterPro" id="IPR040227">
    <property type="entry name" value="Nibrin-rel"/>
</dbReference>
<keyword evidence="4" id="KW-0227">DNA damage</keyword>
<dbReference type="GO" id="GO:0003684">
    <property type="term" value="F:damaged DNA binding"/>
    <property type="evidence" value="ECO:0007669"/>
    <property type="project" value="TreeGrafter"/>
</dbReference>
<evidence type="ECO:0000259" key="11">
    <source>
        <dbReference type="PROSITE" id="PS50172"/>
    </source>
</evidence>
<dbReference type="PROSITE" id="PS50172">
    <property type="entry name" value="BRCT"/>
    <property type="match status" value="1"/>
</dbReference>
<dbReference type="Proteomes" id="UP001151699">
    <property type="component" value="Unassembled WGS sequence"/>
</dbReference>
<reference evidence="12" key="1">
    <citation type="submission" date="2022-07" db="EMBL/GenBank/DDBJ databases">
        <authorList>
            <person name="Trinca V."/>
            <person name="Uliana J.V.C."/>
            <person name="Torres T.T."/>
            <person name="Ward R.J."/>
            <person name="Monesi N."/>
        </authorList>
    </citation>
    <scope>NUCLEOTIDE SEQUENCE</scope>
    <source>
        <strain evidence="12">HSMRA1968</strain>
        <tissue evidence="12">Whole embryos</tissue>
    </source>
</reference>
<dbReference type="GO" id="GO:0030870">
    <property type="term" value="C:Mre11 complex"/>
    <property type="evidence" value="ECO:0007669"/>
    <property type="project" value="InterPro"/>
</dbReference>
<proteinExistence type="inferred from homology"/>
<dbReference type="InterPro" id="IPR008984">
    <property type="entry name" value="SMAD_FHA_dom_sf"/>
</dbReference>
<feature type="domain" description="FHA" evidence="10">
    <location>
        <begin position="49"/>
        <end position="96"/>
    </location>
</feature>
<dbReference type="Gene3D" id="2.60.200.20">
    <property type="match status" value="1"/>
</dbReference>
<name>A0A9Q0MLJ1_9DIPT</name>
<dbReference type="GO" id="GO:0005694">
    <property type="term" value="C:chromosome"/>
    <property type="evidence" value="ECO:0007669"/>
    <property type="project" value="UniProtKB-SubCell"/>
</dbReference>
<evidence type="ECO:0000256" key="8">
    <source>
        <dbReference type="ARBA" id="ARBA00044757"/>
    </source>
</evidence>
<dbReference type="InterPro" id="IPR000253">
    <property type="entry name" value="FHA_dom"/>
</dbReference>
<comment type="caution">
    <text evidence="12">The sequence shown here is derived from an EMBL/GenBank/DDBJ whole genome shotgun (WGS) entry which is preliminary data.</text>
</comment>
<feature type="region of interest" description="Disordered" evidence="9">
    <location>
        <begin position="364"/>
        <end position="384"/>
    </location>
</feature>
<keyword evidence="3" id="KW-0158">Chromosome</keyword>
<dbReference type="Pfam" id="PF00498">
    <property type="entry name" value="FHA"/>
    <property type="match status" value="1"/>
</dbReference>
<dbReference type="GO" id="GO:0000724">
    <property type="term" value="P:double-strand break repair via homologous recombination"/>
    <property type="evidence" value="ECO:0007669"/>
    <property type="project" value="TreeGrafter"/>
</dbReference>